<feature type="signal peptide" evidence="1">
    <location>
        <begin position="1"/>
        <end position="27"/>
    </location>
</feature>
<proteinExistence type="predicted"/>
<protein>
    <submittedName>
        <fullName evidence="2">Uncharacterized protein</fullName>
    </submittedName>
</protein>
<feature type="chain" id="PRO_5012127517" evidence="1">
    <location>
        <begin position="28"/>
        <end position="130"/>
    </location>
</feature>
<sequence length="130" mass="14194">MTLQGTARCCACMLALGLGVTATPAVADQPISESMADCAGILRTMAGWVADPTNADRLLDVSDRWLEASIEQARTEGEYYPAFYAISMQDETITEWESRRVLASFSDDFSAWGAFCRDLAADHGLNIYPD</sequence>
<dbReference type="Proteomes" id="UP000201613">
    <property type="component" value="Unassembled WGS sequence"/>
</dbReference>
<dbReference type="OrthoDB" id="7726157at2"/>
<keyword evidence="3" id="KW-1185">Reference proteome</keyword>
<evidence type="ECO:0000313" key="2">
    <source>
        <dbReference type="EMBL" id="SMY06869.1"/>
    </source>
</evidence>
<organism evidence="2 3">
    <name type="scientific">Flavimaricola marinus</name>
    <dbReference type="NCBI Taxonomy" id="1819565"/>
    <lineage>
        <taxon>Bacteria</taxon>
        <taxon>Pseudomonadati</taxon>
        <taxon>Pseudomonadota</taxon>
        <taxon>Alphaproteobacteria</taxon>
        <taxon>Rhodobacterales</taxon>
        <taxon>Paracoccaceae</taxon>
        <taxon>Flavimaricola</taxon>
    </lineage>
</organism>
<dbReference type="RefSeq" id="WP_133064978.1">
    <property type="nucleotide sequence ID" value="NZ_FXZK01000001.1"/>
</dbReference>
<evidence type="ECO:0000256" key="1">
    <source>
        <dbReference type="SAM" id="SignalP"/>
    </source>
</evidence>
<name>A0A238LB15_9RHOB</name>
<dbReference type="EMBL" id="FXZK01000001">
    <property type="protein sequence ID" value="SMY06869.1"/>
    <property type="molecule type" value="Genomic_DNA"/>
</dbReference>
<gene>
    <name evidence="2" type="ORF">LOM8899_00999</name>
</gene>
<keyword evidence="1" id="KW-0732">Signal</keyword>
<dbReference type="AlphaFoldDB" id="A0A238LB15"/>
<evidence type="ECO:0000313" key="3">
    <source>
        <dbReference type="Proteomes" id="UP000201613"/>
    </source>
</evidence>
<reference evidence="2 3" key="1">
    <citation type="submission" date="2017-05" db="EMBL/GenBank/DDBJ databases">
        <authorList>
            <person name="Song R."/>
            <person name="Chenine A.L."/>
            <person name="Ruprecht R.M."/>
        </authorList>
    </citation>
    <scope>NUCLEOTIDE SEQUENCE [LARGE SCALE GENOMIC DNA]</scope>
    <source>
        <strain evidence="2 3">CECT 8899</strain>
    </source>
</reference>
<accession>A0A238LB15</accession>